<evidence type="ECO:0000313" key="5">
    <source>
        <dbReference type="EnsemblMetazoa" id="AMEC002822-PA"/>
    </source>
</evidence>
<protein>
    <recommendedName>
        <fullName evidence="4">Adenylate cyclase N-terminal domain-containing protein</fullName>
    </recommendedName>
</protein>
<evidence type="ECO:0000256" key="2">
    <source>
        <dbReference type="ARBA" id="ARBA00023239"/>
    </source>
</evidence>
<keyword evidence="3" id="KW-1133">Transmembrane helix</keyword>
<dbReference type="AlphaFoldDB" id="A0A182TIB9"/>
<feature type="domain" description="Adenylate cyclase N-terminal" evidence="4">
    <location>
        <begin position="16"/>
        <end position="109"/>
    </location>
</feature>
<evidence type="ECO:0000313" key="6">
    <source>
        <dbReference type="Proteomes" id="UP000075902"/>
    </source>
</evidence>
<reference evidence="5" key="2">
    <citation type="submission" date="2020-05" db="UniProtKB">
        <authorList>
            <consortium name="EnsemblMetazoa"/>
        </authorList>
    </citation>
    <scope>IDENTIFICATION</scope>
    <source>
        <strain evidence="5">CM1001059</strain>
    </source>
</reference>
<dbReference type="Pfam" id="PF16214">
    <property type="entry name" value="AC_N"/>
    <property type="match status" value="1"/>
</dbReference>
<dbReference type="InterPro" id="IPR032628">
    <property type="entry name" value="AC_N"/>
</dbReference>
<dbReference type="STRING" id="34690.A0A182TIB9"/>
<reference evidence="6" key="1">
    <citation type="submission" date="2014-01" db="EMBL/GenBank/DDBJ databases">
        <title>The Genome Sequence of Anopheles melas CM1001059_A (V2).</title>
        <authorList>
            <consortium name="The Broad Institute Genomics Platform"/>
            <person name="Neafsey D.E."/>
            <person name="Besansky N."/>
            <person name="Howell P."/>
            <person name="Walton C."/>
            <person name="Young S.K."/>
            <person name="Zeng Q."/>
            <person name="Gargeya S."/>
            <person name="Fitzgerald M."/>
            <person name="Haas B."/>
            <person name="Abouelleil A."/>
            <person name="Allen A.W."/>
            <person name="Alvarado L."/>
            <person name="Arachchi H.M."/>
            <person name="Berlin A.M."/>
            <person name="Chapman S.B."/>
            <person name="Gainer-Dewar J."/>
            <person name="Goldberg J."/>
            <person name="Griggs A."/>
            <person name="Gujja S."/>
            <person name="Hansen M."/>
            <person name="Howarth C."/>
            <person name="Imamovic A."/>
            <person name="Ireland A."/>
            <person name="Larimer J."/>
            <person name="McCowan C."/>
            <person name="Murphy C."/>
            <person name="Pearson M."/>
            <person name="Poon T.W."/>
            <person name="Priest M."/>
            <person name="Roberts A."/>
            <person name="Saif S."/>
            <person name="Shea T."/>
            <person name="Sisk P."/>
            <person name="Sykes S."/>
            <person name="Wortman J."/>
            <person name="Nusbaum C."/>
            <person name="Birren B."/>
        </authorList>
    </citation>
    <scope>NUCLEOTIDE SEQUENCE [LARGE SCALE GENOMIC DNA]</scope>
    <source>
        <strain evidence="6">CM1001059</strain>
    </source>
</reference>
<keyword evidence="6" id="KW-1185">Reference proteome</keyword>
<organism evidence="5 6">
    <name type="scientific">Anopheles melas</name>
    <dbReference type="NCBI Taxonomy" id="34690"/>
    <lineage>
        <taxon>Eukaryota</taxon>
        <taxon>Metazoa</taxon>
        <taxon>Ecdysozoa</taxon>
        <taxon>Arthropoda</taxon>
        <taxon>Hexapoda</taxon>
        <taxon>Insecta</taxon>
        <taxon>Pterygota</taxon>
        <taxon>Neoptera</taxon>
        <taxon>Endopterygota</taxon>
        <taxon>Diptera</taxon>
        <taxon>Nematocera</taxon>
        <taxon>Culicoidea</taxon>
        <taxon>Culicidae</taxon>
        <taxon>Anophelinae</taxon>
        <taxon>Anopheles</taxon>
    </lineage>
</organism>
<dbReference type="PANTHER" id="PTHR45627">
    <property type="entry name" value="ADENYLATE CYCLASE TYPE 1"/>
    <property type="match status" value="1"/>
</dbReference>
<keyword evidence="2" id="KW-0456">Lyase</keyword>
<evidence type="ECO:0000256" key="3">
    <source>
        <dbReference type="SAM" id="Phobius"/>
    </source>
</evidence>
<dbReference type="Proteomes" id="UP000075902">
    <property type="component" value="Unassembled WGS sequence"/>
</dbReference>
<sequence length="188" mass="20913">MPAYKLKAAGSKIGDSLGWAVLLNFLVYVTLPVLLKYTGILLGLGSFATYVNAIIGLAKKENYFWEQQVANILLLVAATLVGLLCYFLAEAKQRRAFLEAKQGLEVKMLIEEQSAEQFENAKYGATRTGDSVMATFGQRLTLADDDGCERLLLSVLPEHVAVKMRQDLGSTNSEQFKKIYMSRHENVR</sequence>
<feature type="transmembrane region" description="Helical" evidence="3">
    <location>
        <begin position="12"/>
        <end position="31"/>
    </location>
</feature>
<dbReference type="GO" id="GO:0005886">
    <property type="term" value="C:plasma membrane"/>
    <property type="evidence" value="ECO:0007669"/>
    <property type="project" value="TreeGrafter"/>
</dbReference>
<dbReference type="GO" id="GO:0000166">
    <property type="term" value="F:nucleotide binding"/>
    <property type="evidence" value="ECO:0007669"/>
    <property type="project" value="UniProtKB-KW"/>
</dbReference>
<evidence type="ECO:0000259" key="4">
    <source>
        <dbReference type="Pfam" id="PF16214"/>
    </source>
</evidence>
<keyword evidence="3" id="KW-0812">Transmembrane</keyword>
<dbReference type="GO" id="GO:0007189">
    <property type="term" value="P:adenylate cyclase-activating G protein-coupled receptor signaling pathway"/>
    <property type="evidence" value="ECO:0007669"/>
    <property type="project" value="TreeGrafter"/>
</dbReference>
<proteinExistence type="predicted"/>
<feature type="transmembrane region" description="Helical" evidence="3">
    <location>
        <begin position="37"/>
        <end position="57"/>
    </location>
</feature>
<keyword evidence="3" id="KW-0472">Membrane</keyword>
<keyword evidence="1" id="KW-0547">Nucleotide-binding</keyword>
<feature type="transmembrane region" description="Helical" evidence="3">
    <location>
        <begin position="69"/>
        <end position="89"/>
    </location>
</feature>
<dbReference type="PANTHER" id="PTHR45627:SF30">
    <property type="entry name" value="ADENYLATE CYCLASE TYPE 3"/>
    <property type="match status" value="1"/>
</dbReference>
<dbReference type="GO" id="GO:0006171">
    <property type="term" value="P:cAMP biosynthetic process"/>
    <property type="evidence" value="ECO:0007669"/>
    <property type="project" value="TreeGrafter"/>
</dbReference>
<evidence type="ECO:0000256" key="1">
    <source>
        <dbReference type="ARBA" id="ARBA00022741"/>
    </source>
</evidence>
<dbReference type="VEuPathDB" id="VectorBase:AMEC002822"/>
<dbReference type="EnsemblMetazoa" id="AMEC002822-RA">
    <property type="protein sequence ID" value="AMEC002822-PA"/>
    <property type="gene ID" value="AMEC002822"/>
</dbReference>
<name>A0A182TIB9_9DIPT</name>
<accession>A0A182TIB9</accession>
<dbReference type="GO" id="GO:0004016">
    <property type="term" value="F:adenylate cyclase activity"/>
    <property type="evidence" value="ECO:0007669"/>
    <property type="project" value="TreeGrafter"/>
</dbReference>